<evidence type="ECO:0000313" key="1">
    <source>
        <dbReference type="EMBL" id="WVN87227.1"/>
    </source>
</evidence>
<name>A0AAJ8M147_9TREE</name>
<dbReference type="SUPFAM" id="SSF49899">
    <property type="entry name" value="Concanavalin A-like lectins/glucanases"/>
    <property type="match status" value="1"/>
</dbReference>
<dbReference type="GeneID" id="91086616"/>
<evidence type="ECO:0008006" key="3">
    <source>
        <dbReference type="Google" id="ProtNLM"/>
    </source>
</evidence>
<sequence length="140" mass="15720">MGHFREEDEAMSSATAAAILEIVLLECKGTPLVRMYQEETFFDRWTYAGTYNNTTHGDAIFVNKSVVTTSLQLTYVTSNRIPIIRVGNSSTVDYNYKRDTVRITSDDSYRIGSIWGLNAVHLSNGCSVWPAFWSYGKGVT</sequence>
<reference evidence="1" key="2">
    <citation type="journal article" date="2022" name="Elife">
        <title>Obligate sexual reproduction of a homothallic fungus closely related to the Cryptococcus pathogenic species complex.</title>
        <authorList>
            <person name="Passer A.R."/>
            <person name="Clancey S.A."/>
            <person name="Shea T."/>
            <person name="David-Palma M."/>
            <person name="Averette A.F."/>
            <person name="Boekhout T."/>
            <person name="Porcel B.M."/>
            <person name="Nowrousian M."/>
            <person name="Cuomo C.A."/>
            <person name="Sun S."/>
            <person name="Heitman J."/>
            <person name="Coelho M.A."/>
        </authorList>
    </citation>
    <scope>NUCLEOTIDE SEQUENCE</scope>
    <source>
        <strain evidence="1">CBS 7841</strain>
    </source>
</reference>
<dbReference type="Pfam" id="PF26113">
    <property type="entry name" value="GH16_XgeA"/>
    <property type="match status" value="1"/>
</dbReference>
<evidence type="ECO:0000313" key="2">
    <source>
        <dbReference type="Proteomes" id="UP000094043"/>
    </source>
</evidence>
<dbReference type="InterPro" id="IPR013320">
    <property type="entry name" value="ConA-like_dom_sf"/>
</dbReference>
<accession>A0AAJ8M147</accession>
<reference evidence="1" key="1">
    <citation type="submission" date="2016-06" db="EMBL/GenBank/DDBJ databases">
        <authorList>
            <person name="Cuomo C."/>
            <person name="Litvintseva A."/>
            <person name="Heitman J."/>
            <person name="Chen Y."/>
            <person name="Sun S."/>
            <person name="Springer D."/>
            <person name="Dromer F."/>
            <person name="Young S."/>
            <person name="Zeng Q."/>
            <person name="Chapman S."/>
            <person name="Gujja S."/>
            <person name="Saif S."/>
            <person name="Birren B."/>
        </authorList>
    </citation>
    <scope>NUCLEOTIDE SEQUENCE</scope>
    <source>
        <strain evidence="1">CBS 7841</strain>
    </source>
</reference>
<reference evidence="1" key="3">
    <citation type="submission" date="2024-01" db="EMBL/GenBank/DDBJ databases">
        <authorList>
            <person name="Coelho M.A."/>
            <person name="David-Palma M."/>
            <person name="Shea T."/>
            <person name="Sun S."/>
            <person name="Cuomo C.A."/>
            <person name="Heitman J."/>
        </authorList>
    </citation>
    <scope>NUCLEOTIDE SEQUENCE</scope>
    <source>
        <strain evidence="1">CBS 7841</strain>
    </source>
</reference>
<dbReference type="KEGG" id="cdep:91086616"/>
<proteinExistence type="predicted"/>
<protein>
    <recommendedName>
        <fullName evidence="3">GH16 domain-containing protein</fullName>
    </recommendedName>
</protein>
<dbReference type="EMBL" id="CP143786">
    <property type="protein sequence ID" value="WVN87227.1"/>
    <property type="molecule type" value="Genomic_DNA"/>
</dbReference>
<keyword evidence="2" id="KW-1185">Reference proteome</keyword>
<dbReference type="RefSeq" id="XP_066067927.1">
    <property type="nucleotide sequence ID" value="XM_066211830.1"/>
</dbReference>
<dbReference type="Gene3D" id="2.60.120.200">
    <property type="match status" value="1"/>
</dbReference>
<dbReference type="Proteomes" id="UP000094043">
    <property type="component" value="Chromosome 3"/>
</dbReference>
<dbReference type="AlphaFoldDB" id="A0AAJ8M147"/>
<gene>
    <name evidence="1" type="ORF">L203_102404</name>
</gene>
<organism evidence="1 2">
    <name type="scientific">Cryptococcus depauperatus CBS 7841</name>
    <dbReference type="NCBI Taxonomy" id="1295531"/>
    <lineage>
        <taxon>Eukaryota</taxon>
        <taxon>Fungi</taxon>
        <taxon>Dikarya</taxon>
        <taxon>Basidiomycota</taxon>
        <taxon>Agaricomycotina</taxon>
        <taxon>Tremellomycetes</taxon>
        <taxon>Tremellales</taxon>
        <taxon>Cryptococcaceae</taxon>
        <taxon>Cryptococcus</taxon>
    </lineage>
</organism>